<organism evidence="3">
    <name type="scientific">freshwater metagenome</name>
    <dbReference type="NCBI Taxonomy" id="449393"/>
    <lineage>
        <taxon>unclassified sequences</taxon>
        <taxon>metagenomes</taxon>
        <taxon>ecological metagenomes</taxon>
    </lineage>
</organism>
<dbReference type="AlphaFoldDB" id="A0A6J7AVD6"/>
<feature type="transmembrane region" description="Helical" evidence="2">
    <location>
        <begin position="186"/>
        <end position="214"/>
    </location>
</feature>
<feature type="transmembrane region" description="Helical" evidence="2">
    <location>
        <begin position="470"/>
        <end position="488"/>
    </location>
</feature>
<feature type="transmembrane region" description="Helical" evidence="2">
    <location>
        <begin position="584"/>
        <end position="605"/>
    </location>
</feature>
<keyword evidence="2" id="KW-0472">Membrane</keyword>
<keyword evidence="2" id="KW-0812">Transmembrane</keyword>
<keyword evidence="2" id="KW-1133">Transmembrane helix</keyword>
<feature type="transmembrane region" description="Helical" evidence="2">
    <location>
        <begin position="67"/>
        <end position="85"/>
    </location>
</feature>
<feature type="transmembrane region" description="Helical" evidence="2">
    <location>
        <begin position="990"/>
        <end position="1015"/>
    </location>
</feature>
<name>A0A6J7AVD6_9ZZZZ</name>
<proteinExistence type="predicted"/>
<feature type="region of interest" description="Disordered" evidence="1">
    <location>
        <begin position="1"/>
        <end position="28"/>
    </location>
</feature>
<feature type="transmembrane region" description="Helical" evidence="2">
    <location>
        <begin position="292"/>
        <end position="319"/>
    </location>
</feature>
<evidence type="ECO:0000313" key="3">
    <source>
        <dbReference type="EMBL" id="CAB4836650.1"/>
    </source>
</evidence>
<protein>
    <submittedName>
        <fullName evidence="3">Unannotated protein</fullName>
    </submittedName>
</protein>
<dbReference type="EMBL" id="CAFABA010000210">
    <property type="protein sequence ID" value="CAB4836650.1"/>
    <property type="molecule type" value="Genomic_DNA"/>
</dbReference>
<feature type="transmembrane region" description="Helical" evidence="2">
    <location>
        <begin position="258"/>
        <end position="280"/>
    </location>
</feature>
<feature type="transmembrane region" description="Helical" evidence="2">
    <location>
        <begin position="331"/>
        <end position="352"/>
    </location>
</feature>
<gene>
    <name evidence="3" type="ORF">UFOPK3139_03094</name>
</gene>
<feature type="transmembrane region" description="Helical" evidence="2">
    <location>
        <begin position="617"/>
        <end position="635"/>
    </location>
</feature>
<reference evidence="3" key="1">
    <citation type="submission" date="2020-05" db="EMBL/GenBank/DDBJ databases">
        <authorList>
            <person name="Chiriac C."/>
            <person name="Salcher M."/>
            <person name="Ghai R."/>
            <person name="Kavagutti S V."/>
        </authorList>
    </citation>
    <scope>NUCLEOTIDE SEQUENCE</scope>
</reference>
<sequence length="1071" mass="115958">MDAVMNEPPALADPPIGPVSTAGQNPWDEELPARPMTPAPMTPARPGRATVLFDRVVERFLNTRPETLISLVVVGAAMTWILSVLHPRLIAADTTPTGGDMGAHVWAPAYLRDHLIPKGRLIGWTPDWYGGFPAFQYYMIIPSLAVVMLNVGLVWWQAALVLSALVAALVAVHLAPGLVRYRKAAIAVGAIVAVLSVGMPYGVAFKIVIVSGLVTMPLNAWAMGRLAGMAFPGPVFLSVATLPFVFDRSFNIYGGNIASTMAGEFAFSMGLSMSMLAIGLTIRAVDTGRGRAWAAIALALTGLCHLFPAFFALGVVLIYTSLRWGVTQLRTLATVLPVGGALGAFWALPFLAKSRYMNDMGWGKVFLFKENLLTRNKLPADFLRDSPPLEVVFAIAVVGLVLSIYRRNRLGLALGVAALAVALAFIHRPEGRLWNGRMLPFYYLSLYLLGAIALTEAVQLVREKRWARYFASYALTGLVVVELTRALVANSSFESRVGRVLPGMHTNALGALLLALLAAALWARRSTAGSVLASVLGLAWIAALQLPEAWWNSAHGAHGFFDVAGESVLRPTTYAVLHALEFPAGYVLFGMVVLGLVDLVGDVSFVADRRPARGMQLASAPVLFLAIFVVFAPALRSVPGGTVDTSDGSYHWGVPGWMHSTKDASFLPSWSKWNFEGYERKAPSSTSGGYPEFYGLVEMVEAIGKDPAHGCGRSMWEYGPRLEGYGTPMAPMLLPHYTDGCIGSMEGLYFEASSTTPYHFLNQSALSKQPSSAQRDLPYTGFDVDLGIKQLQLMGVKYYLAFTDTAVNAAKLHPDLDEIATAGVWHMFAVADSPLVSPLRFEPVVYSDVHATQDEWLQPAAKFFSDPALWDVFRAETGPSAWARYAIPETAKLTSSEVAKRRKDAAADGGLFEDPTLPDPPRKELPAVNVTSITSNDDSVEFDVDQIGVPVLVKVSYFPNWKVSGADGPYRVTPNLMVVIPTSTHVRLHYGYVGIDLLSMLLSAFGIAGVAWLFLAKPEPVRDALFDPLGWTADLVANRIGPTVIVEAKHPADDSQPWWQPTPTAPPQPEP</sequence>
<feature type="transmembrane region" description="Helical" evidence="2">
    <location>
        <begin position="439"/>
        <end position="458"/>
    </location>
</feature>
<feature type="transmembrane region" description="Helical" evidence="2">
    <location>
        <begin position="226"/>
        <end position="246"/>
    </location>
</feature>
<evidence type="ECO:0000256" key="1">
    <source>
        <dbReference type="SAM" id="MobiDB-lite"/>
    </source>
</evidence>
<feature type="transmembrane region" description="Helical" evidence="2">
    <location>
        <begin position="500"/>
        <end position="522"/>
    </location>
</feature>
<feature type="transmembrane region" description="Helical" evidence="2">
    <location>
        <begin position="410"/>
        <end position="427"/>
    </location>
</feature>
<feature type="transmembrane region" description="Helical" evidence="2">
    <location>
        <begin position="529"/>
        <end position="546"/>
    </location>
</feature>
<feature type="transmembrane region" description="Helical" evidence="2">
    <location>
        <begin position="387"/>
        <end position="405"/>
    </location>
</feature>
<feature type="transmembrane region" description="Helical" evidence="2">
    <location>
        <begin position="154"/>
        <end position="174"/>
    </location>
</feature>
<feature type="region of interest" description="Disordered" evidence="1">
    <location>
        <begin position="1051"/>
        <end position="1071"/>
    </location>
</feature>
<accession>A0A6J7AVD6</accession>
<evidence type="ECO:0000256" key="2">
    <source>
        <dbReference type="SAM" id="Phobius"/>
    </source>
</evidence>